<dbReference type="PANTHER" id="PTHR10177">
    <property type="entry name" value="CYCLINS"/>
    <property type="match status" value="1"/>
</dbReference>
<dbReference type="PIRSF" id="PIRSF001771">
    <property type="entry name" value="Cyclin_A_B_D_E"/>
    <property type="match status" value="1"/>
</dbReference>
<name>A0A3P7LHY5_DIBLA</name>
<reference evidence="7 8" key="1">
    <citation type="submission" date="2018-11" db="EMBL/GenBank/DDBJ databases">
        <authorList>
            <consortium name="Pathogen Informatics"/>
        </authorList>
    </citation>
    <scope>NUCLEOTIDE SEQUENCE [LARGE SCALE GENOMIC DNA]</scope>
</reference>
<dbReference type="InterPro" id="IPR039361">
    <property type="entry name" value="Cyclin"/>
</dbReference>
<feature type="domain" description="Cyclin-like" evidence="6">
    <location>
        <begin position="23"/>
        <end position="108"/>
    </location>
</feature>
<keyword evidence="3 5" id="KW-0195">Cyclin</keyword>
<accession>A0A3P7LHY5</accession>
<dbReference type="Pfam" id="PF00134">
    <property type="entry name" value="Cyclin_N"/>
    <property type="match status" value="1"/>
</dbReference>
<dbReference type="InterPro" id="IPR006671">
    <property type="entry name" value="Cyclin_N"/>
</dbReference>
<dbReference type="GO" id="GO:0044772">
    <property type="term" value="P:mitotic cell cycle phase transition"/>
    <property type="evidence" value="ECO:0007669"/>
    <property type="project" value="InterPro"/>
</dbReference>
<keyword evidence="8" id="KW-1185">Reference proteome</keyword>
<gene>
    <name evidence="7" type="ORF">DILT_LOCUS7348</name>
</gene>
<comment type="similarity">
    <text evidence="5">Belongs to the cyclin family.</text>
</comment>
<evidence type="ECO:0000256" key="3">
    <source>
        <dbReference type="ARBA" id="ARBA00023127"/>
    </source>
</evidence>
<evidence type="ECO:0000256" key="2">
    <source>
        <dbReference type="ARBA" id="ARBA00022776"/>
    </source>
</evidence>
<dbReference type="OrthoDB" id="5590282at2759"/>
<dbReference type="Gene3D" id="1.10.472.10">
    <property type="entry name" value="Cyclin-like"/>
    <property type="match status" value="1"/>
</dbReference>
<dbReference type="SUPFAM" id="SSF47954">
    <property type="entry name" value="Cyclin-like"/>
    <property type="match status" value="2"/>
</dbReference>
<dbReference type="GO" id="GO:0051301">
    <property type="term" value="P:cell division"/>
    <property type="evidence" value="ECO:0007669"/>
    <property type="project" value="UniProtKB-KW"/>
</dbReference>
<dbReference type="InterPro" id="IPR004367">
    <property type="entry name" value="Cyclin_C-dom"/>
</dbReference>
<dbReference type="Proteomes" id="UP000281553">
    <property type="component" value="Unassembled WGS sequence"/>
</dbReference>
<feature type="non-terminal residue" evidence="7">
    <location>
        <position position="222"/>
    </location>
</feature>
<keyword evidence="4" id="KW-0131">Cell cycle</keyword>
<dbReference type="InterPro" id="IPR036915">
    <property type="entry name" value="Cyclin-like_sf"/>
</dbReference>
<dbReference type="InterPro" id="IPR013763">
    <property type="entry name" value="Cyclin-like_dom"/>
</dbReference>
<keyword evidence="2" id="KW-0498">Mitosis</keyword>
<dbReference type="AlphaFoldDB" id="A0A3P7LHY5"/>
<dbReference type="GO" id="GO:0016538">
    <property type="term" value="F:cyclin-dependent protein serine/threonine kinase regulator activity"/>
    <property type="evidence" value="ECO:0007669"/>
    <property type="project" value="InterPro"/>
</dbReference>
<dbReference type="EMBL" id="UYRU01051628">
    <property type="protein sequence ID" value="VDN11517.1"/>
    <property type="molecule type" value="Genomic_DNA"/>
</dbReference>
<dbReference type="FunFam" id="1.10.472.10:FF:000001">
    <property type="entry name" value="G2/mitotic-specific cyclin"/>
    <property type="match status" value="1"/>
</dbReference>
<sequence length="222" mass="26024">MDDFISSGRQPSIVPDMITTLADWMVEVQENFAFNHETIHLAWGLLYSCLSHCPPVARREIQLMACAAIMVACKHEERQMPKMNDFLYITDNAYTKEEFIEAEQRLLVSIDFNVHRPNPYVFLRRYARVDIPHFNPLCAQVLDAHNSMIQFMSRFLLEAGMHSHSISLYRESRKAAAVLWLARRVLRNPTYTDWLRRPEICHLHRLLKADPRLQAFYRSCAT</sequence>
<keyword evidence="1" id="KW-0132">Cell division</keyword>
<evidence type="ECO:0000256" key="5">
    <source>
        <dbReference type="RuleBase" id="RU000383"/>
    </source>
</evidence>
<proteinExistence type="inferred from homology"/>
<evidence type="ECO:0000313" key="8">
    <source>
        <dbReference type="Proteomes" id="UP000281553"/>
    </source>
</evidence>
<protein>
    <recommendedName>
        <fullName evidence="6">Cyclin-like domain-containing protein</fullName>
    </recommendedName>
</protein>
<dbReference type="CDD" id="cd20537">
    <property type="entry name" value="CYCLIN_CCNO-like_rpt2"/>
    <property type="match status" value="1"/>
</dbReference>
<organism evidence="7 8">
    <name type="scientific">Dibothriocephalus latus</name>
    <name type="common">Fish tapeworm</name>
    <name type="synonym">Diphyllobothrium latum</name>
    <dbReference type="NCBI Taxonomy" id="60516"/>
    <lineage>
        <taxon>Eukaryota</taxon>
        <taxon>Metazoa</taxon>
        <taxon>Spiralia</taxon>
        <taxon>Lophotrochozoa</taxon>
        <taxon>Platyhelminthes</taxon>
        <taxon>Cestoda</taxon>
        <taxon>Eucestoda</taxon>
        <taxon>Diphyllobothriidea</taxon>
        <taxon>Diphyllobothriidae</taxon>
        <taxon>Dibothriocephalus</taxon>
    </lineage>
</organism>
<dbReference type="Pfam" id="PF02984">
    <property type="entry name" value="Cyclin_C"/>
    <property type="match status" value="1"/>
</dbReference>
<evidence type="ECO:0000313" key="7">
    <source>
        <dbReference type="EMBL" id="VDN11517.1"/>
    </source>
</evidence>
<evidence type="ECO:0000256" key="4">
    <source>
        <dbReference type="ARBA" id="ARBA00023306"/>
    </source>
</evidence>
<evidence type="ECO:0000259" key="6">
    <source>
        <dbReference type="SMART" id="SM00385"/>
    </source>
</evidence>
<evidence type="ECO:0000256" key="1">
    <source>
        <dbReference type="ARBA" id="ARBA00022618"/>
    </source>
</evidence>
<dbReference type="InterPro" id="IPR046965">
    <property type="entry name" value="Cyclin_A/B-like"/>
</dbReference>
<dbReference type="SMART" id="SM00385">
    <property type="entry name" value="CYCLIN"/>
    <property type="match status" value="1"/>
</dbReference>